<comment type="caution">
    <text evidence="2">The sequence shown here is derived from an EMBL/GenBank/DDBJ whole genome shotgun (WGS) entry which is preliminary data.</text>
</comment>
<dbReference type="InterPro" id="IPR004918">
    <property type="entry name" value="Cdc37"/>
</dbReference>
<keyword evidence="3" id="KW-1185">Reference proteome</keyword>
<dbReference type="InterPro" id="IPR013873">
    <property type="entry name" value="Cdc37_C"/>
</dbReference>
<proteinExistence type="predicted"/>
<sequence length="67" mass="7573">ALQECFEKKDIPMLQKVLAELPEEEARSHLKKCVDSGLWVPNAKDAAAKTEKKTEEAEEEYDVADEP</sequence>
<dbReference type="Gene3D" id="6.10.140.250">
    <property type="match status" value="1"/>
</dbReference>
<dbReference type="GO" id="GO:0006457">
    <property type="term" value="P:protein folding"/>
    <property type="evidence" value="ECO:0007669"/>
    <property type="project" value="TreeGrafter"/>
</dbReference>
<dbReference type="GO" id="GO:0051087">
    <property type="term" value="F:protein-folding chaperone binding"/>
    <property type="evidence" value="ECO:0007669"/>
    <property type="project" value="TreeGrafter"/>
</dbReference>
<name>A0A7D9JUC2_PARCT</name>
<dbReference type="SUPFAM" id="SSF101391">
    <property type="entry name" value="Hsp90 co-chaperone CDC37"/>
    <property type="match status" value="1"/>
</dbReference>
<feature type="non-terminal residue" evidence="2">
    <location>
        <position position="1"/>
    </location>
</feature>
<dbReference type="GO" id="GO:0005737">
    <property type="term" value="C:cytoplasm"/>
    <property type="evidence" value="ECO:0007669"/>
    <property type="project" value="TreeGrafter"/>
</dbReference>
<dbReference type="GO" id="GO:0051082">
    <property type="term" value="F:unfolded protein binding"/>
    <property type="evidence" value="ECO:0007669"/>
    <property type="project" value="TreeGrafter"/>
</dbReference>
<dbReference type="GO" id="GO:0031072">
    <property type="term" value="F:heat shock protein binding"/>
    <property type="evidence" value="ECO:0007669"/>
    <property type="project" value="TreeGrafter"/>
</dbReference>
<dbReference type="Proteomes" id="UP001152795">
    <property type="component" value="Unassembled WGS sequence"/>
</dbReference>
<feature type="region of interest" description="Disordered" evidence="1">
    <location>
        <begin position="45"/>
        <end position="67"/>
    </location>
</feature>
<feature type="compositionally biased region" description="Basic and acidic residues" evidence="1">
    <location>
        <begin position="46"/>
        <end position="55"/>
    </location>
</feature>
<dbReference type="PANTHER" id="PTHR12800">
    <property type="entry name" value="CDC37-RELATED"/>
    <property type="match status" value="1"/>
</dbReference>
<reference evidence="2" key="1">
    <citation type="submission" date="2020-04" db="EMBL/GenBank/DDBJ databases">
        <authorList>
            <person name="Alioto T."/>
            <person name="Alioto T."/>
            <person name="Gomez Garrido J."/>
        </authorList>
    </citation>
    <scope>NUCLEOTIDE SEQUENCE</scope>
    <source>
        <strain evidence="2">A484AB</strain>
    </source>
</reference>
<dbReference type="PANTHER" id="PTHR12800:SF4">
    <property type="entry name" value="HSP90 CO-CHAPERONE CDC37"/>
    <property type="match status" value="1"/>
</dbReference>
<organism evidence="2 3">
    <name type="scientific">Paramuricea clavata</name>
    <name type="common">Red gorgonian</name>
    <name type="synonym">Violescent sea-whip</name>
    <dbReference type="NCBI Taxonomy" id="317549"/>
    <lineage>
        <taxon>Eukaryota</taxon>
        <taxon>Metazoa</taxon>
        <taxon>Cnidaria</taxon>
        <taxon>Anthozoa</taxon>
        <taxon>Octocorallia</taxon>
        <taxon>Malacalcyonacea</taxon>
        <taxon>Plexauridae</taxon>
        <taxon>Paramuricea</taxon>
    </lineage>
</organism>
<dbReference type="Pfam" id="PF08564">
    <property type="entry name" value="CDC37_C"/>
    <property type="match status" value="1"/>
</dbReference>
<gene>
    <name evidence="2" type="ORF">PACLA_8A054563</name>
</gene>
<dbReference type="AlphaFoldDB" id="A0A7D9JUC2"/>
<accession>A0A7D9JUC2</accession>
<evidence type="ECO:0000256" key="1">
    <source>
        <dbReference type="SAM" id="MobiDB-lite"/>
    </source>
</evidence>
<dbReference type="OrthoDB" id="440202at2759"/>
<evidence type="ECO:0000313" key="2">
    <source>
        <dbReference type="EMBL" id="CAB4036111.1"/>
    </source>
</evidence>
<dbReference type="GO" id="GO:0050821">
    <property type="term" value="P:protein stabilization"/>
    <property type="evidence" value="ECO:0007669"/>
    <property type="project" value="TreeGrafter"/>
</dbReference>
<feature type="compositionally biased region" description="Acidic residues" evidence="1">
    <location>
        <begin position="56"/>
        <end position="67"/>
    </location>
</feature>
<evidence type="ECO:0000313" key="3">
    <source>
        <dbReference type="Proteomes" id="UP001152795"/>
    </source>
</evidence>
<dbReference type="SMART" id="SM01069">
    <property type="entry name" value="CDC37_C"/>
    <property type="match status" value="1"/>
</dbReference>
<protein>
    <submittedName>
        <fullName evidence="2">Hsp90 co-chaperone Cdc37-like</fullName>
    </submittedName>
</protein>
<dbReference type="EMBL" id="CACRXK020021711">
    <property type="protein sequence ID" value="CAB4036111.1"/>
    <property type="molecule type" value="Genomic_DNA"/>
</dbReference>